<dbReference type="InterPro" id="IPR018253">
    <property type="entry name" value="DnaJ_domain_CS"/>
</dbReference>
<dbReference type="GO" id="GO:0005783">
    <property type="term" value="C:endoplasmic reticulum"/>
    <property type="evidence" value="ECO:0007669"/>
    <property type="project" value="TreeGrafter"/>
</dbReference>
<dbReference type="InterPro" id="IPR001623">
    <property type="entry name" value="DnaJ_domain"/>
</dbReference>
<dbReference type="CDD" id="cd06257">
    <property type="entry name" value="DnaJ"/>
    <property type="match status" value="1"/>
</dbReference>
<dbReference type="PANTHER" id="PTHR44360">
    <property type="entry name" value="DNAJ HOMOLOG SUBFAMILY B MEMBER 9"/>
    <property type="match status" value="1"/>
</dbReference>
<evidence type="ECO:0000256" key="2">
    <source>
        <dbReference type="ARBA" id="ARBA00040158"/>
    </source>
</evidence>
<feature type="chain" id="PRO_5035318776" description="DnaJ homolog subfamily B member 9" evidence="6">
    <location>
        <begin position="23"/>
        <end position="197"/>
    </location>
</feature>
<dbReference type="InterPro" id="IPR036869">
    <property type="entry name" value="J_dom_sf"/>
</dbReference>
<comment type="function">
    <text evidence="4">Co-chaperone for Hsp70 protein HSPA5/BiP that acts as a key repressor of the ERN1/IRE1-mediated unfolded protein response (UPR). J domain-containing co-chaperones stimulate the ATPase activity of Hsp70 proteins and are required for efficient substrate recognition by Hsp70 proteins. In the unstressed endoplasmic reticulum, interacts with the luminal region of ERN1/IRE1 and selectively recruits HSPA5/BiP: HSPA5/BiP disrupts the dimerization of the active ERN1/IRE1 luminal region, thereby inactivating ERN1/IRE1. Also involved in endoplasmic reticulum-associated degradation (ERAD) of misfolded proteins. Required for survival of B-cell progenitors and normal antibody production.</text>
</comment>
<accession>A0A8J2RT83</accession>
<dbReference type="SMART" id="SM00271">
    <property type="entry name" value="DnaJ"/>
    <property type="match status" value="1"/>
</dbReference>
<evidence type="ECO:0000259" key="7">
    <source>
        <dbReference type="PROSITE" id="PS50076"/>
    </source>
</evidence>
<dbReference type="Proteomes" id="UP000789390">
    <property type="component" value="Unassembled WGS sequence"/>
</dbReference>
<dbReference type="SUPFAM" id="SSF46565">
    <property type="entry name" value="Chaperone J-domain"/>
    <property type="match status" value="1"/>
</dbReference>
<evidence type="ECO:0000313" key="8">
    <source>
        <dbReference type="EMBL" id="CAH0108007.1"/>
    </source>
</evidence>
<evidence type="ECO:0000256" key="3">
    <source>
        <dbReference type="ARBA" id="ARBA00041533"/>
    </source>
</evidence>
<feature type="signal peptide" evidence="6">
    <location>
        <begin position="1"/>
        <end position="22"/>
    </location>
</feature>
<dbReference type="PRINTS" id="PR00625">
    <property type="entry name" value="JDOMAIN"/>
</dbReference>
<dbReference type="PROSITE" id="PS50076">
    <property type="entry name" value="DNAJ_2"/>
    <property type="match status" value="1"/>
</dbReference>
<dbReference type="Gene3D" id="1.10.287.110">
    <property type="entry name" value="DnaJ domain"/>
    <property type="match status" value="1"/>
</dbReference>
<dbReference type="GO" id="GO:0051087">
    <property type="term" value="F:protein-folding chaperone binding"/>
    <property type="evidence" value="ECO:0007669"/>
    <property type="project" value="TreeGrafter"/>
</dbReference>
<dbReference type="InterPro" id="IPR051948">
    <property type="entry name" value="Hsp70_co-chaperone_J-domain"/>
</dbReference>
<organism evidence="8 9">
    <name type="scientific">Daphnia galeata</name>
    <dbReference type="NCBI Taxonomy" id="27404"/>
    <lineage>
        <taxon>Eukaryota</taxon>
        <taxon>Metazoa</taxon>
        <taxon>Ecdysozoa</taxon>
        <taxon>Arthropoda</taxon>
        <taxon>Crustacea</taxon>
        <taxon>Branchiopoda</taxon>
        <taxon>Diplostraca</taxon>
        <taxon>Cladocera</taxon>
        <taxon>Anomopoda</taxon>
        <taxon>Daphniidae</taxon>
        <taxon>Daphnia</taxon>
    </lineage>
</organism>
<protein>
    <recommendedName>
        <fullName evidence="2">DnaJ homolog subfamily B member 9</fullName>
    </recommendedName>
    <alternativeName>
        <fullName evidence="3">Endoplasmic reticulum DNA J domain-containing protein 4</fullName>
    </alternativeName>
</protein>
<evidence type="ECO:0000256" key="1">
    <source>
        <dbReference type="ARBA" id="ARBA00023186"/>
    </source>
</evidence>
<dbReference type="Pfam" id="PF00226">
    <property type="entry name" value="DnaJ"/>
    <property type="match status" value="1"/>
</dbReference>
<dbReference type="PANTHER" id="PTHR44360:SF1">
    <property type="entry name" value="DNAJ HOMOLOG SUBFAMILY B MEMBER 9"/>
    <property type="match status" value="1"/>
</dbReference>
<comment type="caution">
    <text evidence="8">The sequence shown here is derived from an EMBL/GenBank/DDBJ whole genome shotgun (WGS) entry which is preliminary data.</text>
</comment>
<reference evidence="8" key="1">
    <citation type="submission" date="2021-11" db="EMBL/GenBank/DDBJ databases">
        <authorList>
            <person name="Schell T."/>
        </authorList>
    </citation>
    <scope>NUCLEOTIDE SEQUENCE</scope>
    <source>
        <strain evidence="8">M5</strain>
    </source>
</reference>
<dbReference type="OrthoDB" id="28901at2759"/>
<keyword evidence="9" id="KW-1185">Reference proteome</keyword>
<proteinExistence type="predicted"/>
<evidence type="ECO:0000256" key="5">
    <source>
        <dbReference type="ARBA" id="ARBA00046365"/>
    </source>
</evidence>
<sequence>MRILIFLIVIFVIHVSKYSIDAIGSSNCYNVLGIDGKATDRQIKKAFRKLALKYHPDKNPAFEDKFREIAEAYEILSNPKKRKQYDDYGSEGKKNSQHSQFAFNFNFDDIMMQFDQHLGEFEHKFHTPTSKMDHKKTESIFNFDHTFNANMFPRFEFDNLESMFGSKDNLHQHGRGTSCKTVTQNIGNMVTTYTQCS</sequence>
<keyword evidence="6" id="KW-0732">Signal</keyword>
<evidence type="ECO:0000256" key="4">
    <source>
        <dbReference type="ARBA" id="ARBA00045428"/>
    </source>
</evidence>
<gene>
    <name evidence="8" type="ORF">DGAL_LOCUS11372</name>
</gene>
<dbReference type="EMBL" id="CAKKLH010000281">
    <property type="protein sequence ID" value="CAH0108007.1"/>
    <property type="molecule type" value="Genomic_DNA"/>
</dbReference>
<dbReference type="AlphaFoldDB" id="A0A8J2RT83"/>
<dbReference type="GO" id="GO:0036503">
    <property type="term" value="P:ERAD pathway"/>
    <property type="evidence" value="ECO:0007669"/>
    <property type="project" value="TreeGrafter"/>
</dbReference>
<dbReference type="GO" id="GO:0051787">
    <property type="term" value="F:misfolded protein binding"/>
    <property type="evidence" value="ECO:0007669"/>
    <property type="project" value="TreeGrafter"/>
</dbReference>
<dbReference type="PROSITE" id="PS00636">
    <property type="entry name" value="DNAJ_1"/>
    <property type="match status" value="1"/>
</dbReference>
<name>A0A8J2RT83_9CRUS</name>
<feature type="domain" description="J" evidence="7">
    <location>
        <begin position="27"/>
        <end position="89"/>
    </location>
</feature>
<evidence type="ECO:0000313" key="9">
    <source>
        <dbReference type="Proteomes" id="UP000789390"/>
    </source>
</evidence>
<keyword evidence="1" id="KW-0143">Chaperone</keyword>
<comment type="subunit">
    <text evidence="5">Interacts with HSPA5/BiP; interaction is direct. Interacts with ERN1/IRE1 (via the luminal region). Interacts with DERL1.</text>
</comment>
<evidence type="ECO:0000256" key="6">
    <source>
        <dbReference type="SAM" id="SignalP"/>
    </source>
</evidence>